<proteinExistence type="predicted"/>
<evidence type="ECO:0000313" key="3">
    <source>
        <dbReference type="EMBL" id="KAK7722014.1"/>
    </source>
</evidence>
<dbReference type="EMBL" id="JAKNSF020000067">
    <property type="protein sequence ID" value="KAK7722014.1"/>
    <property type="molecule type" value="Genomic_DNA"/>
</dbReference>
<dbReference type="PANTHER" id="PTHR34618">
    <property type="entry name" value="SURFACE PROTEIN MAS1, PUTATIVE-RELATED"/>
    <property type="match status" value="1"/>
</dbReference>
<accession>A0ABR1P022</accession>
<feature type="chain" id="PRO_5045360700" evidence="2">
    <location>
        <begin position="17"/>
        <end position="275"/>
    </location>
</feature>
<feature type="compositionally biased region" description="Low complexity" evidence="1">
    <location>
        <begin position="235"/>
        <end position="245"/>
    </location>
</feature>
<dbReference type="InterPro" id="IPR021476">
    <property type="entry name" value="Egh16-like"/>
</dbReference>
<comment type="caution">
    <text evidence="3">The sequence shown here is derived from an EMBL/GenBank/DDBJ whole genome shotgun (WGS) entry which is preliminary data.</text>
</comment>
<feature type="region of interest" description="Disordered" evidence="1">
    <location>
        <begin position="230"/>
        <end position="275"/>
    </location>
</feature>
<evidence type="ECO:0000256" key="2">
    <source>
        <dbReference type="SAM" id="SignalP"/>
    </source>
</evidence>
<dbReference type="PANTHER" id="PTHR34618:SF4">
    <property type="entry name" value="CAS1"/>
    <property type="match status" value="1"/>
</dbReference>
<gene>
    <name evidence="3" type="ORF">SLS63_009294</name>
</gene>
<dbReference type="Pfam" id="PF11327">
    <property type="entry name" value="Egh16-like"/>
    <property type="match status" value="1"/>
</dbReference>
<organism evidence="3 4">
    <name type="scientific">Diaporthe eres</name>
    <name type="common">Phomopsis oblonga</name>
    <dbReference type="NCBI Taxonomy" id="83184"/>
    <lineage>
        <taxon>Eukaryota</taxon>
        <taxon>Fungi</taxon>
        <taxon>Dikarya</taxon>
        <taxon>Ascomycota</taxon>
        <taxon>Pezizomycotina</taxon>
        <taxon>Sordariomycetes</taxon>
        <taxon>Sordariomycetidae</taxon>
        <taxon>Diaporthales</taxon>
        <taxon>Diaporthaceae</taxon>
        <taxon>Diaporthe</taxon>
        <taxon>Diaporthe eres species complex</taxon>
    </lineage>
</organism>
<evidence type="ECO:0000313" key="4">
    <source>
        <dbReference type="Proteomes" id="UP001430848"/>
    </source>
</evidence>
<evidence type="ECO:0000256" key="1">
    <source>
        <dbReference type="SAM" id="MobiDB-lite"/>
    </source>
</evidence>
<feature type="compositionally biased region" description="Acidic residues" evidence="1">
    <location>
        <begin position="263"/>
        <end position="275"/>
    </location>
</feature>
<sequence length="275" mass="27183">MLSKAFILSLVPLAAAHGKVAQMQGDVAGNTTGLAIQGAVVPGPGKNKVTEVDTTVFGRTNIQTNGLGRTEGGGKNTVEMVAQAQELSGGGALPQVNSQITGVFHVVTSDGCGAVKAVIDPTATGQFADGTLAETTADVPGTRGQCPRSITKKSYVRSLLENTGVIQKRATNVNQDFNVAFAVPAGTTCTGQVNGETGVCLLKIANNNAAGPFGGVIAFQMANGAVNATPPATPPATGATPPATGAGTGTGTGTGTGGTTGTGEDEGTEEESGNQ</sequence>
<dbReference type="Proteomes" id="UP001430848">
    <property type="component" value="Unassembled WGS sequence"/>
</dbReference>
<keyword evidence="4" id="KW-1185">Reference proteome</keyword>
<keyword evidence="2" id="KW-0732">Signal</keyword>
<reference evidence="3 4" key="1">
    <citation type="submission" date="2024-02" db="EMBL/GenBank/DDBJ databases">
        <title>De novo assembly and annotation of 12 fungi associated with fruit tree decline syndrome in Ontario, Canada.</title>
        <authorList>
            <person name="Sulman M."/>
            <person name="Ellouze W."/>
            <person name="Ilyukhin E."/>
        </authorList>
    </citation>
    <scope>NUCLEOTIDE SEQUENCE [LARGE SCALE GENOMIC DNA]</scope>
    <source>
        <strain evidence="3 4">M169</strain>
    </source>
</reference>
<protein>
    <submittedName>
        <fullName evidence="3">Uncharacterized protein</fullName>
    </submittedName>
</protein>
<name>A0ABR1P022_DIAER</name>
<feature type="signal peptide" evidence="2">
    <location>
        <begin position="1"/>
        <end position="16"/>
    </location>
</feature>
<feature type="compositionally biased region" description="Gly residues" evidence="1">
    <location>
        <begin position="246"/>
        <end position="261"/>
    </location>
</feature>